<dbReference type="EMBL" id="BQNB010013360">
    <property type="protein sequence ID" value="GJT14977.1"/>
    <property type="molecule type" value="Genomic_DNA"/>
</dbReference>
<keyword evidence="4" id="KW-1185">Reference proteome</keyword>
<accession>A0ABQ5BMD5</accession>
<sequence>MILRSTGYFSLYIIWIVVPQLSASEAIPGKIRLRGYLGELSHSHIRVHRHQDHLIDKQHCKRSWMTVPCFPVLLPLAPGMYFLAIVLGSYKFSLSTSDQWIPGVITAVRMIYVDRINWIIPFWTLELLDWSLLGKIQVVDVGKFVGSIFQL</sequence>
<reference evidence="3" key="1">
    <citation type="journal article" date="2022" name="Int. J. Mol. Sci.">
        <title>Draft Genome of Tanacetum Coccineum: Genomic Comparison of Closely Related Tanacetum-Family Plants.</title>
        <authorList>
            <person name="Yamashiro T."/>
            <person name="Shiraishi A."/>
            <person name="Nakayama K."/>
            <person name="Satake H."/>
        </authorList>
    </citation>
    <scope>NUCLEOTIDE SEQUENCE</scope>
</reference>
<keyword evidence="1" id="KW-0472">Membrane</keyword>
<feature type="transmembrane region" description="Helical" evidence="1">
    <location>
        <begin position="72"/>
        <end position="90"/>
    </location>
</feature>
<protein>
    <submittedName>
        <fullName evidence="3">Uncharacterized protein</fullName>
    </submittedName>
</protein>
<evidence type="ECO:0000313" key="4">
    <source>
        <dbReference type="Proteomes" id="UP001151760"/>
    </source>
</evidence>
<keyword evidence="1" id="KW-1133">Transmembrane helix</keyword>
<feature type="chain" id="PRO_5046458735" evidence="2">
    <location>
        <begin position="27"/>
        <end position="151"/>
    </location>
</feature>
<evidence type="ECO:0000313" key="3">
    <source>
        <dbReference type="EMBL" id="GJT14977.1"/>
    </source>
</evidence>
<evidence type="ECO:0000256" key="2">
    <source>
        <dbReference type="SAM" id="SignalP"/>
    </source>
</evidence>
<evidence type="ECO:0000256" key="1">
    <source>
        <dbReference type="SAM" id="Phobius"/>
    </source>
</evidence>
<name>A0ABQ5BMD5_9ASTR</name>
<proteinExistence type="predicted"/>
<keyword evidence="1" id="KW-0812">Transmembrane</keyword>
<feature type="signal peptide" evidence="2">
    <location>
        <begin position="1"/>
        <end position="26"/>
    </location>
</feature>
<keyword evidence="2" id="KW-0732">Signal</keyword>
<organism evidence="3 4">
    <name type="scientific">Tanacetum coccineum</name>
    <dbReference type="NCBI Taxonomy" id="301880"/>
    <lineage>
        <taxon>Eukaryota</taxon>
        <taxon>Viridiplantae</taxon>
        <taxon>Streptophyta</taxon>
        <taxon>Embryophyta</taxon>
        <taxon>Tracheophyta</taxon>
        <taxon>Spermatophyta</taxon>
        <taxon>Magnoliopsida</taxon>
        <taxon>eudicotyledons</taxon>
        <taxon>Gunneridae</taxon>
        <taxon>Pentapetalae</taxon>
        <taxon>asterids</taxon>
        <taxon>campanulids</taxon>
        <taxon>Asterales</taxon>
        <taxon>Asteraceae</taxon>
        <taxon>Asteroideae</taxon>
        <taxon>Anthemideae</taxon>
        <taxon>Anthemidinae</taxon>
        <taxon>Tanacetum</taxon>
    </lineage>
</organism>
<dbReference type="Proteomes" id="UP001151760">
    <property type="component" value="Unassembled WGS sequence"/>
</dbReference>
<comment type="caution">
    <text evidence="3">The sequence shown here is derived from an EMBL/GenBank/DDBJ whole genome shotgun (WGS) entry which is preliminary data.</text>
</comment>
<gene>
    <name evidence="3" type="ORF">Tco_0873683</name>
</gene>
<reference evidence="3" key="2">
    <citation type="submission" date="2022-01" db="EMBL/GenBank/DDBJ databases">
        <authorList>
            <person name="Yamashiro T."/>
            <person name="Shiraishi A."/>
            <person name="Satake H."/>
            <person name="Nakayama K."/>
        </authorList>
    </citation>
    <scope>NUCLEOTIDE SEQUENCE</scope>
</reference>